<name>A0A1Y5I0T2_OSTTA</name>
<sequence length="81" mass="9153">MKWLGRRGVIGPQTGCLAGASRFRETRLMFATEVKRSSPPLSEERLRQNKASGSLKQYNLVIIHDVLSQEIFVIDFAFVAE</sequence>
<protein>
    <submittedName>
        <fullName evidence="1">Uncharacterized protein</fullName>
    </submittedName>
</protein>
<proteinExistence type="predicted"/>
<dbReference type="KEGG" id="ota:OT_ostta02g04420"/>
<accession>A0A1Y5I0T2</accession>
<dbReference type="Proteomes" id="UP000195557">
    <property type="component" value="Unassembled WGS sequence"/>
</dbReference>
<reference evidence="1" key="1">
    <citation type="submission" date="2017-04" db="EMBL/GenBank/DDBJ databases">
        <title>Population genomics of picophytoplankton unveils novel chromosome hypervariability.</title>
        <authorList>
            <consortium name="DOE Joint Genome Institute"/>
            <person name="Blanc-Mathieu R."/>
            <person name="Krasovec M."/>
            <person name="Hebrard M."/>
            <person name="Yau S."/>
            <person name="Desgranges E."/>
            <person name="Martin J."/>
            <person name="Schackwitz W."/>
            <person name="Kuo A."/>
            <person name="Salin G."/>
            <person name="Donnadieu C."/>
            <person name="Desdevises Y."/>
            <person name="Sanchez-Ferandin S."/>
            <person name="Moreau H."/>
            <person name="Rivals E."/>
            <person name="Grigoriev I.V."/>
            <person name="Grimsley N."/>
            <person name="Eyre-Walker A."/>
            <person name="Piganeau G."/>
        </authorList>
    </citation>
    <scope>NUCLEOTIDE SEQUENCE [LARGE SCALE GENOMIC DNA]</scope>
    <source>
        <strain evidence="1">RCC 1115</strain>
    </source>
</reference>
<dbReference type="AlphaFoldDB" id="A0A1Y5I0T2"/>
<dbReference type="RefSeq" id="XP_003075288.2">
    <property type="nucleotide sequence ID" value="XM_003075240.2"/>
</dbReference>
<evidence type="ECO:0000313" key="1">
    <source>
        <dbReference type="EMBL" id="OUS42287.1"/>
    </source>
</evidence>
<organism evidence="1">
    <name type="scientific">Ostreococcus tauri</name>
    <name type="common">Marine green alga</name>
    <dbReference type="NCBI Taxonomy" id="70448"/>
    <lineage>
        <taxon>Eukaryota</taxon>
        <taxon>Viridiplantae</taxon>
        <taxon>Chlorophyta</taxon>
        <taxon>Mamiellophyceae</taxon>
        <taxon>Mamiellales</taxon>
        <taxon>Bathycoccaceae</taxon>
        <taxon>Ostreococcus</taxon>
    </lineage>
</organism>
<gene>
    <name evidence="1" type="ORF">BE221DRAFT_63860</name>
</gene>
<dbReference type="EMBL" id="KZ155839">
    <property type="protein sequence ID" value="OUS42287.1"/>
    <property type="molecule type" value="Genomic_DNA"/>
</dbReference>
<dbReference type="OrthoDB" id="10501629at2759"/>